<organism evidence="1 2">
    <name type="scientific">Trifolium subterraneum</name>
    <name type="common">Subterranean clover</name>
    <dbReference type="NCBI Taxonomy" id="3900"/>
    <lineage>
        <taxon>Eukaryota</taxon>
        <taxon>Viridiplantae</taxon>
        <taxon>Streptophyta</taxon>
        <taxon>Embryophyta</taxon>
        <taxon>Tracheophyta</taxon>
        <taxon>Spermatophyta</taxon>
        <taxon>Magnoliopsida</taxon>
        <taxon>eudicotyledons</taxon>
        <taxon>Gunneridae</taxon>
        <taxon>Pentapetalae</taxon>
        <taxon>rosids</taxon>
        <taxon>fabids</taxon>
        <taxon>Fabales</taxon>
        <taxon>Fabaceae</taxon>
        <taxon>Papilionoideae</taxon>
        <taxon>50 kb inversion clade</taxon>
        <taxon>NPAAA clade</taxon>
        <taxon>Hologalegina</taxon>
        <taxon>IRL clade</taxon>
        <taxon>Trifolieae</taxon>
        <taxon>Trifolium</taxon>
    </lineage>
</organism>
<accession>A0A2Z6N026</accession>
<gene>
    <name evidence="1" type="ORF">TSUD_278980</name>
</gene>
<dbReference type="EMBL" id="DF973654">
    <property type="protein sequence ID" value="GAU37111.1"/>
    <property type="molecule type" value="Genomic_DNA"/>
</dbReference>
<reference evidence="2" key="1">
    <citation type="journal article" date="2017" name="Front. Plant Sci.">
        <title>Climate Clever Clovers: New Paradigm to Reduce the Environmental Footprint of Ruminants by Breeding Low Methanogenic Forages Utilizing Haplotype Variation.</title>
        <authorList>
            <person name="Kaur P."/>
            <person name="Appels R."/>
            <person name="Bayer P.E."/>
            <person name="Keeble-Gagnere G."/>
            <person name="Wang J."/>
            <person name="Hirakawa H."/>
            <person name="Shirasawa K."/>
            <person name="Vercoe P."/>
            <person name="Stefanova K."/>
            <person name="Durmic Z."/>
            <person name="Nichols P."/>
            <person name="Revell C."/>
            <person name="Isobe S.N."/>
            <person name="Edwards D."/>
            <person name="Erskine W."/>
        </authorList>
    </citation>
    <scope>NUCLEOTIDE SEQUENCE [LARGE SCALE GENOMIC DNA]</scope>
    <source>
        <strain evidence="2">cv. Daliak</strain>
    </source>
</reference>
<keyword evidence="2" id="KW-1185">Reference proteome</keyword>
<dbReference type="AlphaFoldDB" id="A0A2Z6N026"/>
<dbReference type="Proteomes" id="UP000242715">
    <property type="component" value="Unassembled WGS sequence"/>
</dbReference>
<evidence type="ECO:0000313" key="1">
    <source>
        <dbReference type="EMBL" id="GAU37111.1"/>
    </source>
</evidence>
<proteinExistence type="predicted"/>
<evidence type="ECO:0000313" key="2">
    <source>
        <dbReference type="Proteomes" id="UP000242715"/>
    </source>
</evidence>
<protein>
    <submittedName>
        <fullName evidence="1">Uncharacterized protein</fullName>
    </submittedName>
</protein>
<sequence length="72" mass="7930">MKNNEHESGPTATMDLNAFSGSAMSTYIGDHGAIRLTYGLCGLKRMDRMSCGVGLRICGSAYHSRSLHFIFW</sequence>
<name>A0A2Z6N026_TRISU</name>